<comment type="caution">
    <text evidence="1">The sequence shown here is derived from an EMBL/GenBank/DDBJ whole genome shotgun (WGS) entry which is preliminary data.</text>
</comment>
<protein>
    <submittedName>
        <fullName evidence="1">Uncharacterized protein</fullName>
    </submittedName>
</protein>
<evidence type="ECO:0000313" key="2">
    <source>
        <dbReference type="Proteomes" id="UP001056120"/>
    </source>
</evidence>
<gene>
    <name evidence="1" type="ORF">L1987_01514</name>
</gene>
<dbReference type="Proteomes" id="UP001056120">
    <property type="component" value="Linkage Group LG01"/>
</dbReference>
<accession>A0ACB9K5B0</accession>
<sequence>MTSMKIQSTRGFDEELIFGNGGSGMVYEAGMSLNLVLLLVTIATGLCGLDYFHNGVVVRNRITHRDIKSANLLMNTFSAFTVRLTRIWKGLQP</sequence>
<dbReference type="EMBL" id="CM042018">
    <property type="protein sequence ID" value="KAI3827439.1"/>
    <property type="molecule type" value="Genomic_DNA"/>
</dbReference>
<reference evidence="2" key="1">
    <citation type="journal article" date="2022" name="Mol. Ecol. Resour.">
        <title>The genomes of chicory, endive, great burdock and yacon provide insights into Asteraceae palaeo-polyploidization history and plant inulin production.</title>
        <authorList>
            <person name="Fan W."/>
            <person name="Wang S."/>
            <person name="Wang H."/>
            <person name="Wang A."/>
            <person name="Jiang F."/>
            <person name="Liu H."/>
            <person name="Zhao H."/>
            <person name="Xu D."/>
            <person name="Zhang Y."/>
        </authorList>
    </citation>
    <scope>NUCLEOTIDE SEQUENCE [LARGE SCALE GENOMIC DNA]</scope>
    <source>
        <strain evidence="2">cv. Yunnan</strain>
    </source>
</reference>
<organism evidence="1 2">
    <name type="scientific">Smallanthus sonchifolius</name>
    <dbReference type="NCBI Taxonomy" id="185202"/>
    <lineage>
        <taxon>Eukaryota</taxon>
        <taxon>Viridiplantae</taxon>
        <taxon>Streptophyta</taxon>
        <taxon>Embryophyta</taxon>
        <taxon>Tracheophyta</taxon>
        <taxon>Spermatophyta</taxon>
        <taxon>Magnoliopsida</taxon>
        <taxon>eudicotyledons</taxon>
        <taxon>Gunneridae</taxon>
        <taxon>Pentapetalae</taxon>
        <taxon>asterids</taxon>
        <taxon>campanulids</taxon>
        <taxon>Asterales</taxon>
        <taxon>Asteraceae</taxon>
        <taxon>Asteroideae</taxon>
        <taxon>Heliantheae alliance</taxon>
        <taxon>Millerieae</taxon>
        <taxon>Smallanthus</taxon>
    </lineage>
</organism>
<evidence type="ECO:0000313" key="1">
    <source>
        <dbReference type="EMBL" id="KAI3827439.1"/>
    </source>
</evidence>
<keyword evidence="2" id="KW-1185">Reference proteome</keyword>
<reference evidence="1 2" key="2">
    <citation type="journal article" date="2022" name="Mol. Ecol. Resour.">
        <title>The genomes of chicory, endive, great burdock and yacon provide insights into Asteraceae paleo-polyploidization history and plant inulin production.</title>
        <authorList>
            <person name="Fan W."/>
            <person name="Wang S."/>
            <person name="Wang H."/>
            <person name="Wang A."/>
            <person name="Jiang F."/>
            <person name="Liu H."/>
            <person name="Zhao H."/>
            <person name="Xu D."/>
            <person name="Zhang Y."/>
        </authorList>
    </citation>
    <scope>NUCLEOTIDE SEQUENCE [LARGE SCALE GENOMIC DNA]</scope>
    <source>
        <strain evidence="2">cv. Yunnan</strain>
        <tissue evidence="1">Leaves</tissue>
    </source>
</reference>
<proteinExistence type="predicted"/>
<name>A0ACB9K5B0_9ASTR</name>